<dbReference type="GO" id="GO:0004519">
    <property type="term" value="F:endonuclease activity"/>
    <property type="evidence" value="ECO:0007669"/>
    <property type="project" value="UniProtKB-KW"/>
</dbReference>
<accession>T1CSQ7</accession>
<proteinExistence type="predicted"/>
<evidence type="ECO:0000313" key="2">
    <source>
        <dbReference type="EMBL" id="EQD72385.1"/>
    </source>
</evidence>
<gene>
    <name evidence="2" type="ORF">B1B_03789</name>
</gene>
<feature type="non-terminal residue" evidence="2">
    <location>
        <position position="1"/>
    </location>
</feature>
<comment type="caution">
    <text evidence="2">The sequence shown here is derived from an EMBL/GenBank/DDBJ whole genome shotgun (WGS) entry which is preliminary data.</text>
</comment>
<dbReference type="AlphaFoldDB" id="T1CSQ7"/>
<keyword evidence="2" id="KW-0378">Hydrolase</keyword>
<organism evidence="2">
    <name type="scientific">mine drainage metagenome</name>
    <dbReference type="NCBI Taxonomy" id="410659"/>
    <lineage>
        <taxon>unclassified sequences</taxon>
        <taxon>metagenomes</taxon>
        <taxon>ecological metagenomes</taxon>
    </lineage>
</organism>
<name>T1CSQ7_9ZZZZ</name>
<dbReference type="EMBL" id="AUZY01002348">
    <property type="protein sequence ID" value="EQD72385.1"/>
    <property type="molecule type" value="Genomic_DNA"/>
</dbReference>
<reference evidence="2" key="1">
    <citation type="submission" date="2013-08" db="EMBL/GenBank/DDBJ databases">
        <authorList>
            <person name="Mendez C."/>
            <person name="Richter M."/>
            <person name="Ferrer M."/>
            <person name="Sanchez J."/>
        </authorList>
    </citation>
    <scope>NUCLEOTIDE SEQUENCE</scope>
</reference>
<keyword evidence="2" id="KW-0255">Endonuclease</keyword>
<protein>
    <submittedName>
        <fullName evidence="2">Endonuclease IV</fullName>
    </submittedName>
</protein>
<reference evidence="2" key="2">
    <citation type="journal article" date="2014" name="ISME J.">
        <title>Microbial stratification in low pH oxic and suboxic macroscopic growths along an acid mine drainage.</title>
        <authorList>
            <person name="Mendez-Garcia C."/>
            <person name="Mesa V."/>
            <person name="Sprenger R.R."/>
            <person name="Richter M."/>
            <person name="Diez M.S."/>
            <person name="Solano J."/>
            <person name="Bargiela R."/>
            <person name="Golyshina O.V."/>
            <person name="Manteca A."/>
            <person name="Ramos J.L."/>
            <person name="Gallego J.R."/>
            <person name="Llorente I."/>
            <person name="Martins Dos Santos V.A."/>
            <person name="Jensen O.N."/>
            <person name="Pelaez A.I."/>
            <person name="Sanchez J."/>
            <person name="Ferrer M."/>
        </authorList>
    </citation>
    <scope>NUCLEOTIDE SEQUENCE</scope>
</reference>
<keyword evidence="2" id="KW-0540">Nuclease</keyword>
<sequence length="140" mass="15700">PLIAQFRAACPNRLYAHFSGLEQYGPGEFRLTPIKRGSIRFDPLAEFLAGRDFDITVVSSSPLLEHDAMYMKLLYERALTRRWTKKPAPPSPRTPVSKPLKPSKAPVGKPRTKPDVRPKAPKGRPPSRTSGVRRAASNRR</sequence>
<feature type="region of interest" description="Disordered" evidence="1">
    <location>
        <begin position="81"/>
        <end position="140"/>
    </location>
</feature>
<evidence type="ECO:0000256" key="1">
    <source>
        <dbReference type="SAM" id="MobiDB-lite"/>
    </source>
</evidence>